<dbReference type="RefSeq" id="WP_305995439.1">
    <property type="nucleotide sequence ID" value="NZ_JAVALS010000002.1"/>
</dbReference>
<name>A0ABT9IMP7_9MICC</name>
<dbReference type="Gene3D" id="3.40.50.150">
    <property type="entry name" value="Vaccinia Virus protein VP39"/>
    <property type="match status" value="1"/>
</dbReference>
<organism evidence="2 3">
    <name type="scientific">Arthrobacter horti</name>
    <dbReference type="NCBI Taxonomy" id="3068273"/>
    <lineage>
        <taxon>Bacteria</taxon>
        <taxon>Bacillati</taxon>
        <taxon>Actinomycetota</taxon>
        <taxon>Actinomycetes</taxon>
        <taxon>Micrococcales</taxon>
        <taxon>Micrococcaceae</taxon>
        <taxon>Arthrobacter</taxon>
    </lineage>
</organism>
<sequence length="287" mass="31116">MKQGRSIQSAQPVEGVYQVDQGTAVLERDPDLANGWLLRLNGVQSSHIDLDDPGHLSFEYMRWIAALVEDRWPAGTTERVRLLHLGGAACSLARYFHHTHPESRQVVVELDAALAAVVREWFGLPRAPFLRLRVGEAREVTESLSPASRDVIIRDVFTQGGTPAPLTTQEFAAHAARVLGPDGIYMVNCGSAPDLREAREDAAGIASIFPHVAIVADAPMLKGRRYGNVIIAGSHRPFEGSAAMVRTLLGGAVPARYLNDDEVREFIRGAQPRHDPAPVPGSAVTAS</sequence>
<keyword evidence="3" id="KW-1185">Reference proteome</keyword>
<dbReference type="CDD" id="cd02440">
    <property type="entry name" value="AdoMet_MTases"/>
    <property type="match status" value="1"/>
</dbReference>
<protein>
    <submittedName>
        <fullName evidence="2">Fused MFS/spermidine synthase</fullName>
    </submittedName>
</protein>
<dbReference type="PANTHER" id="PTHR43317:SF1">
    <property type="entry name" value="THERMOSPERMINE SYNTHASE ACAULIS5"/>
    <property type="match status" value="1"/>
</dbReference>
<evidence type="ECO:0000313" key="2">
    <source>
        <dbReference type="EMBL" id="MDP5226385.1"/>
    </source>
</evidence>
<gene>
    <name evidence="2" type="ORF">Q9R02_04355</name>
</gene>
<reference evidence="2 3" key="1">
    <citation type="submission" date="2023-08" db="EMBL/GenBank/DDBJ databases">
        <title>Arthrobacter horti sp. nov., isolated from forest soil.</title>
        <authorList>
            <person name="Park M."/>
        </authorList>
    </citation>
    <scope>NUCLEOTIDE SEQUENCE [LARGE SCALE GENOMIC DNA]</scope>
    <source>
        <strain evidence="2 3">YJM1</strain>
    </source>
</reference>
<dbReference type="NCBIfam" id="NF037959">
    <property type="entry name" value="MFS_SpdSyn"/>
    <property type="match status" value="1"/>
</dbReference>
<evidence type="ECO:0000256" key="1">
    <source>
        <dbReference type="ARBA" id="ARBA00023115"/>
    </source>
</evidence>
<dbReference type="SUPFAM" id="SSF53335">
    <property type="entry name" value="S-adenosyl-L-methionine-dependent methyltransferases"/>
    <property type="match status" value="1"/>
</dbReference>
<accession>A0ABT9IMP7</accession>
<dbReference type="PANTHER" id="PTHR43317">
    <property type="entry name" value="THERMOSPERMINE SYNTHASE ACAULIS5"/>
    <property type="match status" value="1"/>
</dbReference>
<evidence type="ECO:0000313" key="3">
    <source>
        <dbReference type="Proteomes" id="UP001232725"/>
    </source>
</evidence>
<proteinExistence type="predicted"/>
<dbReference type="Proteomes" id="UP001232725">
    <property type="component" value="Unassembled WGS sequence"/>
</dbReference>
<dbReference type="InterPro" id="IPR029063">
    <property type="entry name" value="SAM-dependent_MTases_sf"/>
</dbReference>
<dbReference type="EMBL" id="JAVALS010000002">
    <property type="protein sequence ID" value="MDP5226385.1"/>
    <property type="molecule type" value="Genomic_DNA"/>
</dbReference>
<keyword evidence="1" id="KW-0620">Polyamine biosynthesis</keyword>
<comment type="caution">
    <text evidence="2">The sequence shown here is derived from an EMBL/GenBank/DDBJ whole genome shotgun (WGS) entry which is preliminary data.</text>
</comment>